<dbReference type="InParanoid" id="A0A482WXS1"/>
<dbReference type="EC" id="2.7.11.21" evidence="2"/>
<dbReference type="OrthoDB" id="408964at2759"/>
<keyword evidence="8" id="KW-0418">Kinase</keyword>
<evidence type="ECO:0000256" key="7">
    <source>
        <dbReference type="ARBA" id="ARBA00022741"/>
    </source>
</evidence>
<dbReference type="STRING" id="195883.A0A482WXS1"/>
<feature type="region of interest" description="Disordered" evidence="12">
    <location>
        <begin position="320"/>
        <end position="341"/>
    </location>
</feature>
<dbReference type="SMART" id="SM00220">
    <property type="entry name" value="S_TKc"/>
    <property type="match status" value="1"/>
</dbReference>
<keyword evidence="5" id="KW-0808">Transferase</keyword>
<feature type="compositionally biased region" description="Low complexity" evidence="12">
    <location>
        <begin position="332"/>
        <end position="341"/>
    </location>
</feature>
<dbReference type="InterPro" id="IPR008271">
    <property type="entry name" value="Ser/Thr_kinase_AS"/>
</dbReference>
<evidence type="ECO:0000256" key="8">
    <source>
        <dbReference type="ARBA" id="ARBA00022777"/>
    </source>
</evidence>
<organism evidence="15 16">
    <name type="scientific">Laodelphax striatellus</name>
    <name type="common">Small brown planthopper</name>
    <name type="synonym">Delphax striatella</name>
    <dbReference type="NCBI Taxonomy" id="195883"/>
    <lineage>
        <taxon>Eukaryota</taxon>
        <taxon>Metazoa</taxon>
        <taxon>Ecdysozoa</taxon>
        <taxon>Arthropoda</taxon>
        <taxon>Hexapoda</taxon>
        <taxon>Insecta</taxon>
        <taxon>Pterygota</taxon>
        <taxon>Neoptera</taxon>
        <taxon>Paraneoptera</taxon>
        <taxon>Hemiptera</taxon>
        <taxon>Auchenorrhyncha</taxon>
        <taxon>Fulgoroidea</taxon>
        <taxon>Delphacidae</taxon>
        <taxon>Criomorphinae</taxon>
        <taxon>Laodelphax</taxon>
    </lineage>
</organism>
<dbReference type="InterPro" id="IPR011009">
    <property type="entry name" value="Kinase-like_dom_sf"/>
</dbReference>
<evidence type="ECO:0000259" key="13">
    <source>
        <dbReference type="PROSITE" id="PS50011"/>
    </source>
</evidence>
<keyword evidence="4" id="KW-0723">Serine/threonine-protein kinase</keyword>
<evidence type="ECO:0000256" key="9">
    <source>
        <dbReference type="ARBA" id="ARBA00022840"/>
    </source>
</evidence>
<dbReference type="Proteomes" id="UP000291343">
    <property type="component" value="Unassembled WGS sequence"/>
</dbReference>
<evidence type="ECO:0000256" key="12">
    <source>
        <dbReference type="SAM" id="MobiDB-lite"/>
    </source>
</evidence>
<dbReference type="InterPro" id="IPR000719">
    <property type="entry name" value="Prot_kinase_dom"/>
</dbReference>
<dbReference type="Gene3D" id="3.30.200.20">
    <property type="entry name" value="Phosphorylase Kinase, domain 1"/>
    <property type="match status" value="1"/>
</dbReference>
<evidence type="ECO:0000256" key="3">
    <source>
        <dbReference type="ARBA" id="ARBA00022490"/>
    </source>
</evidence>
<keyword evidence="6" id="KW-0677">Repeat</keyword>
<keyword evidence="7" id="KW-0547">Nucleotide-binding</keyword>
<dbReference type="InterPro" id="IPR033695">
    <property type="entry name" value="POLO_box_2"/>
</dbReference>
<name>A0A482WXS1_LAOST</name>
<feature type="domain" description="POLO box" evidence="14">
    <location>
        <begin position="388"/>
        <end position="466"/>
    </location>
</feature>
<dbReference type="SMR" id="A0A482WXS1"/>
<evidence type="ECO:0000256" key="6">
    <source>
        <dbReference type="ARBA" id="ARBA00022737"/>
    </source>
</evidence>
<dbReference type="GO" id="GO:0005524">
    <property type="term" value="F:ATP binding"/>
    <property type="evidence" value="ECO:0007669"/>
    <property type="project" value="UniProtKB-KW"/>
</dbReference>
<dbReference type="FunFam" id="1.10.510.10:FF:000311">
    <property type="entry name" value="Serine/threonine-protein kinase PLK"/>
    <property type="match status" value="1"/>
</dbReference>
<dbReference type="PROSITE" id="PS50011">
    <property type="entry name" value="PROTEIN_KINASE_DOM"/>
    <property type="match status" value="1"/>
</dbReference>
<dbReference type="InterPro" id="IPR036947">
    <property type="entry name" value="POLO_box_dom_sf"/>
</dbReference>
<keyword evidence="9" id="KW-0067">ATP-binding</keyword>
<evidence type="ECO:0000256" key="10">
    <source>
        <dbReference type="ARBA" id="ARBA00047802"/>
    </source>
</evidence>
<dbReference type="EMBL" id="QKKF02022626">
    <property type="protein sequence ID" value="RZF38325.1"/>
    <property type="molecule type" value="Genomic_DNA"/>
</dbReference>
<proteinExistence type="predicted"/>
<evidence type="ECO:0000256" key="1">
    <source>
        <dbReference type="ARBA" id="ARBA00004496"/>
    </source>
</evidence>
<dbReference type="Gene3D" id="3.30.1120.30">
    <property type="entry name" value="POLO box domain"/>
    <property type="match status" value="2"/>
</dbReference>
<dbReference type="SUPFAM" id="SSF82615">
    <property type="entry name" value="Polo-box domain"/>
    <property type="match status" value="2"/>
</dbReference>
<dbReference type="Gene3D" id="1.10.510.10">
    <property type="entry name" value="Transferase(Phosphotransferase) domain 1"/>
    <property type="match status" value="1"/>
</dbReference>
<dbReference type="PANTHER" id="PTHR24345">
    <property type="entry name" value="SERINE/THREONINE-PROTEIN KINASE PLK"/>
    <property type="match status" value="1"/>
</dbReference>
<dbReference type="CDD" id="cd13118">
    <property type="entry name" value="POLO_box_1"/>
    <property type="match status" value="1"/>
</dbReference>
<comment type="subcellular location">
    <subcellularLocation>
        <location evidence="1">Cytoplasm</location>
    </subcellularLocation>
</comment>
<evidence type="ECO:0000256" key="11">
    <source>
        <dbReference type="ARBA" id="ARBA00048347"/>
    </source>
</evidence>
<sequence>MTSIEQKEADPEIPDLIVDNTTGTTYVKGRFFGKGGFAKCYEITDTKTNKVFAGKIVSKKLLLKSNQKEKMMQEIEIHRSLHHDNIVQFYGFFDDPNFVYIVLELCRKRSMMELHRRRKTLTEPEVRYYMRQLMLGVLYLHEKNIIHRDLKLGNLFLNDDVQVKIGDLGLAARIEYRGQRKRTLCGTPNYIAPEILNKKGHSFEVDVWSMGCIMYTLLVGKPPFETKSLKDTYGKIKRCEYRIPTPLRRSQQAVMMIMSMLQGEPSKRPSVKELLNHPFFSCGYLPPSLPVSSLTMTPRFDVIENEDALLRKPLTELNSGANHRLATPGKGPSSSPSVTRVPPARNMHEERLHHMHKIVIQLMKVNPQIVLDSPAEDQSDPALQPLFWVSKWVDYSDKYGFGYQLCDDSVGVIFNDCTKIVLLQDQQNVHYFEQNGIESYYTKTNTPSHLEKKMKLLSYFLRYMTDHLMKTGESVQRDCDRLSRIPYVTFWHRSSKCVLMLLANGTLQVNFMDHNKLIICPLMQAVTHINEEKVFRTYSLETIEQKGCSRQLLGCIDYVKRKLRSLISLENDKLGH</sequence>
<dbReference type="FunFam" id="3.30.200.20:FF:000284">
    <property type="entry name" value="Serine/threonine-protein kinase PLK"/>
    <property type="match status" value="1"/>
</dbReference>
<reference evidence="15 16" key="1">
    <citation type="journal article" date="2017" name="Gigascience">
        <title>Genome sequence of the small brown planthopper, Laodelphax striatellus.</title>
        <authorList>
            <person name="Zhu J."/>
            <person name="Jiang F."/>
            <person name="Wang X."/>
            <person name="Yang P."/>
            <person name="Bao Y."/>
            <person name="Zhao W."/>
            <person name="Wang W."/>
            <person name="Lu H."/>
            <person name="Wang Q."/>
            <person name="Cui N."/>
            <person name="Li J."/>
            <person name="Chen X."/>
            <person name="Luo L."/>
            <person name="Yu J."/>
            <person name="Kang L."/>
            <person name="Cui F."/>
        </authorList>
    </citation>
    <scope>NUCLEOTIDE SEQUENCE [LARGE SCALE GENOMIC DNA]</scope>
    <source>
        <strain evidence="15">Lst14</strain>
    </source>
</reference>
<protein>
    <recommendedName>
        <fullName evidence="2">polo kinase</fullName>
        <ecNumber evidence="2">2.7.11.21</ecNumber>
    </recommendedName>
</protein>
<evidence type="ECO:0000313" key="15">
    <source>
        <dbReference type="EMBL" id="RZF38325.1"/>
    </source>
</evidence>
<evidence type="ECO:0000259" key="14">
    <source>
        <dbReference type="PROSITE" id="PS50078"/>
    </source>
</evidence>
<evidence type="ECO:0000256" key="2">
    <source>
        <dbReference type="ARBA" id="ARBA00012424"/>
    </source>
</evidence>
<dbReference type="GO" id="GO:0005737">
    <property type="term" value="C:cytoplasm"/>
    <property type="evidence" value="ECO:0007669"/>
    <property type="project" value="UniProtKB-SubCell"/>
</dbReference>
<dbReference type="PANTHER" id="PTHR24345:SF93">
    <property type="entry name" value="SERINE_THREONINE-PROTEIN KINASE PLK1"/>
    <property type="match status" value="1"/>
</dbReference>
<dbReference type="SUPFAM" id="SSF56112">
    <property type="entry name" value="Protein kinase-like (PK-like)"/>
    <property type="match status" value="1"/>
</dbReference>
<dbReference type="Pfam" id="PF00659">
    <property type="entry name" value="POLO_box"/>
    <property type="match status" value="2"/>
</dbReference>
<dbReference type="GO" id="GO:0000922">
    <property type="term" value="C:spindle pole"/>
    <property type="evidence" value="ECO:0007669"/>
    <property type="project" value="TreeGrafter"/>
</dbReference>
<accession>A0A482WXS1</accession>
<evidence type="ECO:0000256" key="4">
    <source>
        <dbReference type="ARBA" id="ARBA00022527"/>
    </source>
</evidence>
<dbReference type="CDD" id="cd13117">
    <property type="entry name" value="POLO_box_2"/>
    <property type="match status" value="1"/>
</dbReference>
<dbReference type="GO" id="GO:0007052">
    <property type="term" value="P:mitotic spindle organization"/>
    <property type="evidence" value="ECO:0007669"/>
    <property type="project" value="TreeGrafter"/>
</dbReference>
<dbReference type="PROSITE" id="PS50078">
    <property type="entry name" value="POLO_BOX"/>
    <property type="match status" value="2"/>
</dbReference>
<dbReference type="GO" id="GO:0005813">
    <property type="term" value="C:centrosome"/>
    <property type="evidence" value="ECO:0007669"/>
    <property type="project" value="TreeGrafter"/>
</dbReference>
<dbReference type="GO" id="GO:0005634">
    <property type="term" value="C:nucleus"/>
    <property type="evidence" value="ECO:0007669"/>
    <property type="project" value="TreeGrafter"/>
</dbReference>
<dbReference type="PROSITE" id="PS00108">
    <property type="entry name" value="PROTEIN_KINASE_ST"/>
    <property type="match status" value="1"/>
</dbReference>
<dbReference type="GO" id="GO:0004674">
    <property type="term" value="F:protein serine/threonine kinase activity"/>
    <property type="evidence" value="ECO:0007669"/>
    <property type="project" value="UniProtKB-KW"/>
</dbReference>
<dbReference type="AlphaFoldDB" id="A0A482WXS1"/>
<gene>
    <name evidence="15" type="ORF">LSTR_LSTR012112</name>
</gene>
<dbReference type="CDD" id="cd14099">
    <property type="entry name" value="STKc_PLK"/>
    <property type="match status" value="1"/>
</dbReference>
<dbReference type="FunFam" id="3.30.1120.30:FF:000001">
    <property type="entry name" value="Serine/threonine-protein kinase PLK"/>
    <property type="match status" value="1"/>
</dbReference>
<comment type="catalytic activity">
    <reaction evidence="11">
        <text>L-seryl-[protein] + ATP = O-phospho-L-seryl-[protein] + ADP + H(+)</text>
        <dbReference type="Rhea" id="RHEA:17989"/>
        <dbReference type="Rhea" id="RHEA-COMP:9863"/>
        <dbReference type="Rhea" id="RHEA-COMP:11604"/>
        <dbReference type="ChEBI" id="CHEBI:15378"/>
        <dbReference type="ChEBI" id="CHEBI:29999"/>
        <dbReference type="ChEBI" id="CHEBI:30616"/>
        <dbReference type="ChEBI" id="CHEBI:83421"/>
        <dbReference type="ChEBI" id="CHEBI:456216"/>
        <dbReference type="EC" id="2.7.11.21"/>
    </reaction>
</comment>
<comment type="catalytic activity">
    <reaction evidence="10">
        <text>L-threonyl-[protein] + ATP = O-phospho-L-threonyl-[protein] + ADP + H(+)</text>
        <dbReference type="Rhea" id="RHEA:46608"/>
        <dbReference type="Rhea" id="RHEA-COMP:11060"/>
        <dbReference type="Rhea" id="RHEA-COMP:11605"/>
        <dbReference type="ChEBI" id="CHEBI:15378"/>
        <dbReference type="ChEBI" id="CHEBI:30013"/>
        <dbReference type="ChEBI" id="CHEBI:30616"/>
        <dbReference type="ChEBI" id="CHEBI:61977"/>
        <dbReference type="ChEBI" id="CHEBI:456216"/>
        <dbReference type="EC" id="2.7.11.21"/>
    </reaction>
</comment>
<keyword evidence="16" id="KW-1185">Reference proteome</keyword>
<dbReference type="FunCoup" id="A0A482WXS1">
    <property type="interactions" value="474"/>
</dbReference>
<feature type="domain" description="Protein kinase" evidence="13">
    <location>
        <begin position="26"/>
        <end position="280"/>
    </location>
</feature>
<comment type="caution">
    <text evidence="15">The sequence shown here is derived from an EMBL/GenBank/DDBJ whole genome shotgun (WGS) entry which is preliminary data.</text>
</comment>
<evidence type="ECO:0000256" key="5">
    <source>
        <dbReference type="ARBA" id="ARBA00022679"/>
    </source>
</evidence>
<evidence type="ECO:0000313" key="16">
    <source>
        <dbReference type="Proteomes" id="UP000291343"/>
    </source>
</evidence>
<keyword evidence="3" id="KW-0963">Cytoplasm</keyword>
<dbReference type="InterPro" id="IPR033701">
    <property type="entry name" value="POLO_box_1"/>
</dbReference>
<dbReference type="GO" id="GO:0000776">
    <property type="term" value="C:kinetochore"/>
    <property type="evidence" value="ECO:0007669"/>
    <property type="project" value="TreeGrafter"/>
</dbReference>
<dbReference type="InterPro" id="IPR000959">
    <property type="entry name" value="POLO_box_dom"/>
</dbReference>
<dbReference type="Pfam" id="PF00069">
    <property type="entry name" value="Pkinase"/>
    <property type="match status" value="1"/>
</dbReference>
<feature type="domain" description="POLO box" evidence="14">
    <location>
        <begin position="487"/>
        <end position="568"/>
    </location>
</feature>